<sequence length="87" mass="10208">MSIFWIVVLYTALVVILCAVEYKAYIRNGKFKKRAFAKDFVRLWTVGMCIILAAIWEAVKFVFIWAGKIIDWTWALMKFIVAKARQD</sequence>
<dbReference type="Proteomes" id="UP000222624">
    <property type="component" value="Genome"/>
</dbReference>
<keyword evidence="1" id="KW-0812">Transmembrane</keyword>
<protein>
    <submittedName>
        <fullName evidence="2">Uncharacterized protein</fullName>
    </submittedName>
</protein>
<dbReference type="EMBL" id="MF459647">
    <property type="protein sequence ID" value="ASU03780.1"/>
    <property type="molecule type" value="Genomic_DNA"/>
</dbReference>
<organism evidence="2 3">
    <name type="scientific">Erwinia phage vB_EamM_Joad</name>
    <dbReference type="NCBI Taxonomy" id="2026081"/>
    <lineage>
        <taxon>Viruses</taxon>
        <taxon>Duplodnaviria</taxon>
        <taxon>Heunggongvirae</taxon>
        <taxon>Uroviricota</taxon>
        <taxon>Caudoviricetes</taxon>
        <taxon>Chimalliviridae</taxon>
        <taxon>Risingsunvirus</taxon>
        <taxon>Risingsunvirus risingsun</taxon>
    </lineage>
</organism>
<accession>A0A223LII5</accession>
<reference evidence="3" key="1">
    <citation type="submission" date="2017-07" db="EMBL/GenBank/DDBJ databases">
        <authorList>
            <person name="Bickmore M.X."/>
            <person name="Vaden K."/>
            <person name="Brady T.S."/>
            <person name="Tateoka O.B."/>
            <person name="Carter J.L."/>
            <person name="Pape J.A."/>
            <person name="Robinson D.M."/>
            <person name="Russell K.A."/>
            <person name="Staley L.A."/>
            <person name="Stettler J.M."/>
            <person name="Townsend M.H."/>
            <person name="Wienclaw T."/>
            <person name="Williamson T.L."/>
            <person name="Kruger J.L."/>
            <person name="Berg J.A."/>
            <person name="Sharma R."/>
            <person name="Payne A.M."/>
            <person name="Fajardo C.P."/>
            <person name="Breakwell D.P."/>
            <person name="Hope S."/>
            <person name="Grose J.H."/>
        </authorList>
    </citation>
    <scope>NUCLEOTIDE SEQUENCE [LARGE SCALE GENOMIC DNA]</scope>
</reference>
<evidence type="ECO:0000313" key="2">
    <source>
        <dbReference type="EMBL" id="ASU03780.1"/>
    </source>
</evidence>
<keyword evidence="1" id="KW-1133">Transmembrane helix</keyword>
<proteinExistence type="predicted"/>
<name>A0A223LII5_9CAUD</name>
<evidence type="ECO:0000313" key="3">
    <source>
        <dbReference type="Proteomes" id="UP000222624"/>
    </source>
</evidence>
<feature type="transmembrane region" description="Helical" evidence="1">
    <location>
        <begin position="36"/>
        <end position="56"/>
    </location>
</feature>
<keyword evidence="1" id="KW-0472">Membrane</keyword>
<evidence type="ECO:0000256" key="1">
    <source>
        <dbReference type="SAM" id="Phobius"/>
    </source>
</evidence>
<gene>
    <name evidence="2" type="ORF">JOAD_135</name>
</gene>
<feature type="transmembrane region" description="Helical" evidence="1">
    <location>
        <begin position="6"/>
        <end position="24"/>
    </location>
</feature>